<feature type="compositionally biased region" description="Acidic residues" evidence="1">
    <location>
        <begin position="414"/>
        <end position="465"/>
    </location>
</feature>
<feature type="compositionally biased region" description="Low complexity" evidence="1">
    <location>
        <begin position="817"/>
        <end position="828"/>
    </location>
</feature>
<feature type="compositionally biased region" description="Polar residues" evidence="1">
    <location>
        <begin position="599"/>
        <end position="609"/>
    </location>
</feature>
<feature type="region of interest" description="Disordered" evidence="1">
    <location>
        <begin position="157"/>
        <end position="187"/>
    </location>
</feature>
<dbReference type="PANTHER" id="PTHR35711:SF1">
    <property type="entry name" value="ECTODERMAL, ISOFORM F"/>
    <property type="match status" value="1"/>
</dbReference>
<keyword evidence="3" id="KW-1185">Reference proteome</keyword>
<feature type="compositionally biased region" description="Basic and acidic residues" evidence="1">
    <location>
        <begin position="672"/>
        <end position="685"/>
    </location>
</feature>
<evidence type="ECO:0000313" key="2">
    <source>
        <dbReference type="EMBL" id="KAG0298548.1"/>
    </source>
</evidence>
<name>A0ABQ7KG10_9FUNG</name>
<feature type="region of interest" description="Disordered" evidence="1">
    <location>
        <begin position="653"/>
        <end position="709"/>
    </location>
</feature>
<evidence type="ECO:0000256" key="1">
    <source>
        <dbReference type="SAM" id="MobiDB-lite"/>
    </source>
</evidence>
<reference evidence="2 3" key="1">
    <citation type="journal article" date="2020" name="Fungal Divers.">
        <title>Resolving the Mortierellaceae phylogeny through synthesis of multi-gene phylogenetics and phylogenomics.</title>
        <authorList>
            <person name="Vandepol N."/>
            <person name="Liber J."/>
            <person name="Desiro A."/>
            <person name="Na H."/>
            <person name="Kennedy M."/>
            <person name="Barry K."/>
            <person name="Grigoriev I.V."/>
            <person name="Miller A.N."/>
            <person name="O'Donnell K."/>
            <person name="Stajich J.E."/>
            <person name="Bonito G."/>
        </authorList>
    </citation>
    <scope>NUCLEOTIDE SEQUENCE [LARGE SCALE GENOMIC DNA]</scope>
    <source>
        <strain evidence="2 3">AD045</strain>
    </source>
</reference>
<sequence>MATATTSAANPQLPPPLTVTAQDRLLATCPCLNVKLHLATAPEDNSSLAGKEFKLGLAGVFVEQKILCSLSISNDQAIVRCANCDHDVYTFQSDIHSVNIESTSLVFVANSMPLLPSNGIVVPLEGIVTGKDIAALLTSPHYSMAFRLVLSPSTLSPSEPSPATFTPDQPLSATSTTPRIQQSETSYRPHLDKVRSILDQELEVNLNAQQQRTEARIEAYKSQQLMALKQSIENTRRDKERLWAIIQDRVPSPPTASSLATGDPGSGDADGSLDANGTYPFDIPNTLPIRLTSASRVDGTHSSFLDKRKASISDAAMSLQFREFDHRLVSNSLRRQSLAPLPSTTDAMAELTLNNTTANAASERTPLSASQASPGSGDSDDVAGSPTTKAKKKVTIADDVKSVSIVEPEKADDYSDLEGEEDEDDDDGVVFDLDEELGFDDEATGGLGDDIDDEQDESDNDEDEVGPSTNGHGISIKVSSSIPTKSGMIVGSLRANYLKRQKGLEVHRRNLNDSSADFDSDDDDDDNSALAAAPTAFFGTSLPIQIQPRAASQLPPPPARTSAIASSLAMPPGSSPAAAMLQRRLSRAFGAEVIPENNGIGNVHTQRPPTSGLGGSFRDVSSSASASAQPLLGATPGTLIIDPLMLLEEEHDNDDRQDRLRKHRQPFSAINHRRDQEKSKQEQKIQETAASWSQRAAASSHVSEEDDFEPPHLYSARTYVGSTPWEMPTRITVKSGGMQREGSHLDKQIALEMAKELEKERLEAAAAVVAAGADDSLLLSAAVVSGLHRLVEKIDETEEEVDEEDQASATARKQAEELASLHSSSSQHPFDTEER</sequence>
<feature type="region of interest" description="Disordered" evidence="1">
    <location>
        <begin position="795"/>
        <end position="835"/>
    </location>
</feature>
<organism evidence="2 3">
    <name type="scientific">Linnemannia gamsii</name>
    <dbReference type="NCBI Taxonomy" id="64522"/>
    <lineage>
        <taxon>Eukaryota</taxon>
        <taxon>Fungi</taxon>
        <taxon>Fungi incertae sedis</taxon>
        <taxon>Mucoromycota</taxon>
        <taxon>Mortierellomycotina</taxon>
        <taxon>Mortierellomycetes</taxon>
        <taxon>Mortierellales</taxon>
        <taxon>Mortierellaceae</taxon>
        <taxon>Linnemannia</taxon>
    </lineage>
</organism>
<feature type="compositionally biased region" description="Low complexity" evidence="1">
    <location>
        <begin position="565"/>
        <end position="578"/>
    </location>
</feature>
<accession>A0ABQ7KG10</accession>
<feature type="region of interest" description="Disordered" evidence="1">
    <location>
        <begin position="357"/>
        <end position="479"/>
    </location>
</feature>
<evidence type="ECO:0000313" key="3">
    <source>
        <dbReference type="Proteomes" id="UP001194696"/>
    </source>
</evidence>
<proteinExistence type="predicted"/>
<gene>
    <name evidence="2" type="ORF">BGZ96_010594</name>
</gene>
<feature type="compositionally biased region" description="Low complexity" evidence="1">
    <location>
        <begin position="686"/>
        <end position="700"/>
    </location>
</feature>
<feature type="region of interest" description="Disordered" evidence="1">
    <location>
        <begin position="599"/>
        <end position="629"/>
    </location>
</feature>
<feature type="compositionally biased region" description="Acidic residues" evidence="1">
    <location>
        <begin position="795"/>
        <end position="806"/>
    </location>
</feature>
<dbReference type="EMBL" id="JAAAIM010000007">
    <property type="protein sequence ID" value="KAG0298548.1"/>
    <property type="molecule type" value="Genomic_DNA"/>
</dbReference>
<comment type="caution">
    <text evidence="2">The sequence shown here is derived from an EMBL/GenBank/DDBJ whole genome shotgun (WGS) entry which is preliminary data.</text>
</comment>
<feature type="compositionally biased region" description="Basic and acidic residues" evidence="1">
    <location>
        <begin position="395"/>
        <end position="413"/>
    </location>
</feature>
<feature type="region of interest" description="Disordered" evidence="1">
    <location>
        <begin position="253"/>
        <end position="279"/>
    </location>
</feature>
<protein>
    <submittedName>
        <fullName evidence="2">Uncharacterized protein</fullName>
    </submittedName>
</protein>
<dbReference type="PANTHER" id="PTHR35711">
    <property type="entry name" value="EXPRESSED PROTEIN"/>
    <property type="match status" value="1"/>
</dbReference>
<feature type="compositionally biased region" description="Polar residues" evidence="1">
    <location>
        <begin position="357"/>
        <end position="376"/>
    </location>
</feature>
<feature type="compositionally biased region" description="Polar residues" evidence="1">
    <location>
        <begin position="163"/>
        <end position="186"/>
    </location>
</feature>
<feature type="compositionally biased region" description="Polar residues" evidence="1">
    <location>
        <begin position="467"/>
        <end position="479"/>
    </location>
</feature>
<dbReference type="Proteomes" id="UP001194696">
    <property type="component" value="Unassembled WGS sequence"/>
</dbReference>
<feature type="region of interest" description="Disordered" evidence="1">
    <location>
        <begin position="550"/>
        <end position="578"/>
    </location>
</feature>